<dbReference type="Pfam" id="PF13181">
    <property type="entry name" value="TPR_8"/>
    <property type="match status" value="1"/>
</dbReference>
<dbReference type="Gene3D" id="1.25.40.10">
    <property type="entry name" value="Tetratricopeptide repeat domain"/>
    <property type="match status" value="2"/>
</dbReference>
<keyword evidence="5" id="KW-1185">Reference proteome</keyword>
<dbReference type="SUPFAM" id="SSF81901">
    <property type="entry name" value="HCP-like"/>
    <property type="match status" value="1"/>
</dbReference>
<dbReference type="OrthoDB" id="6190788at2"/>
<dbReference type="InterPro" id="IPR050640">
    <property type="entry name" value="Bact_2-comp_sensor_kinase"/>
</dbReference>
<dbReference type="SUPFAM" id="SSF55874">
    <property type="entry name" value="ATPase domain of HSP90 chaperone/DNA topoisomerase II/histidine kinase"/>
    <property type="match status" value="1"/>
</dbReference>
<dbReference type="InterPro" id="IPR011990">
    <property type="entry name" value="TPR-like_helical_dom_sf"/>
</dbReference>
<dbReference type="Proteomes" id="UP000294564">
    <property type="component" value="Unassembled WGS sequence"/>
</dbReference>
<dbReference type="InterPro" id="IPR019734">
    <property type="entry name" value="TPR_rpt"/>
</dbReference>
<dbReference type="PANTHER" id="PTHR34220">
    <property type="entry name" value="SENSOR HISTIDINE KINASE YPDA"/>
    <property type="match status" value="1"/>
</dbReference>
<accession>A0A4R2NXJ5</accession>
<feature type="transmembrane region" description="Helical" evidence="2">
    <location>
        <begin position="377"/>
        <end position="396"/>
    </location>
</feature>
<feature type="repeat" description="TPR" evidence="1">
    <location>
        <begin position="145"/>
        <end position="178"/>
    </location>
</feature>
<dbReference type="Gene3D" id="3.30.565.10">
    <property type="entry name" value="Histidine kinase-like ATPase, C-terminal domain"/>
    <property type="match status" value="1"/>
</dbReference>
<dbReference type="AlphaFoldDB" id="A0A4R2NXJ5"/>
<reference evidence="4 5" key="1">
    <citation type="submission" date="2019-03" db="EMBL/GenBank/DDBJ databases">
        <title>Genomic Encyclopedia of Type Strains, Phase IV (KMG-IV): sequencing the most valuable type-strain genomes for metagenomic binning, comparative biology and taxonomic classification.</title>
        <authorList>
            <person name="Goeker M."/>
        </authorList>
    </citation>
    <scope>NUCLEOTIDE SEQUENCE [LARGE SCALE GENOMIC DNA]</scope>
    <source>
        <strain evidence="4 5">DSM 14836</strain>
    </source>
</reference>
<dbReference type="InterPro" id="IPR010559">
    <property type="entry name" value="Sig_transdc_His_kin_internal"/>
</dbReference>
<protein>
    <submittedName>
        <fullName evidence="4">Tetratricopeptide repeat protein</fullName>
    </submittedName>
</protein>
<dbReference type="PROSITE" id="PS50005">
    <property type="entry name" value="TPR"/>
    <property type="match status" value="2"/>
</dbReference>
<gene>
    <name evidence="4" type="ORF">EV195_102265</name>
</gene>
<dbReference type="Pfam" id="PF13424">
    <property type="entry name" value="TPR_12"/>
    <property type="match status" value="1"/>
</dbReference>
<dbReference type="GO" id="GO:0016020">
    <property type="term" value="C:membrane"/>
    <property type="evidence" value="ECO:0007669"/>
    <property type="project" value="InterPro"/>
</dbReference>
<dbReference type="EMBL" id="SLXM01000002">
    <property type="protein sequence ID" value="TCP26923.1"/>
    <property type="molecule type" value="Genomic_DNA"/>
</dbReference>
<dbReference type="SMART" id="SM00028">
    <property type="entry name" value="TPR"/>
    <property type="match status" value="3"/>
</dbReference>
<evidence type="ECO:0000256" key="1">
    <source>
        <dbReference type="PROSITE-ProRule" id="PRU00339"/>
    </source>
</evidence>
<comment type="caution">
    <text evidence="4">The sequence shown here is derived from an EMBL/GenBank/DDBJ whole genome shotgun (WGS) entry which is preliminary data.</text>
</comment>
<keyword evidence="2" id="KW-0472">Membrane</keyword>
<dbReference type="InterPro" id="IPR036890">
    <property type="entry name" value="HATPase_C_sf"/>
</dbReference>
<keyword evidence="2" id="KW-1133">Transmembrane helix</keyword>
<organism evidence="4 5">
    <name type="scientific">Tenacibaculum skagerrakense</name>
    <dbReference type="NCBI Taxonomy" id="186571"/>
    <lineage>
        <taxon>Bacteria</taxon>
        <taxon>Pseudomonadati</taxon>
        <taxon>Bacteroidota</taxon>
        <taxon>Flavobacteriia</taxon>
        <taxon>Flavobacteriales</taxon>
        <taxon>Flavobacteriaceae</taxon>
        <taxon>Tenacibaculum</taxon>
    </lineage>
</organism>
<evidence type="ECO:0000313" key="4">
    <source>
        <dbReference type="EMBL" id="TCP26923.1"/>
    </source>
</evidence>
<evidence type="ECO:0000259" key="3">
    <source>
        <dbReference type="Pfam" id="PF06580"/>
    </source>
</evidence>
<proteinExistence type="predicted"/>
<dbReference type="GO" id="GO:0000155">
    <property type="term" value="F:phosphorelay sensor kinase activity"/>
    <property type="evidence" value="ECO:0007669"/>
    <property type="project" value="InterPro"/>
</dbReference>
<evidence type="ECO:0000256" key="2">
    <source>
        <dbReference type="SAM" id="Phobius"/>
    </source>
</evidence>
<keyword evidence="2" id="KW-0812">Transmembrane</keyword>
<name>A0A4R2NXJ5_9FLAO</name>
<evidence type="ECO:0000313" key="5">
    <source>
        <dbReference type="Proteomes" id="UP000294564"/>
    </source>
</evidence>
<keyword evidence="1" id="KW-0802">TPR repeat</keyword>
<dbReference type="PANTHER" id="PTHR34220:SF7">
    <property type="entry name" value="SENSOR HISTIDINE KINASE YPDA"/>
    <property type="match status" value="1"/>
</dbReference>
<sequence length="607" mass="70250">MNFKRKIFTILSFVFITNLYGQENDLNQIDNYIKISKNYLLKDLDSAFIYSERALSLATKTNLDTLISKALTQKSSVYIFKNDFSKADSILTSELSKNLPPHIEGQIWHNLATISYKKRDLEKALELYIKAATLTEESKKQQLLLNTYSNIGVINAQLKNHKKAESYFEKVVILAENNELLKLQVLSNLANIYRENQEYSKFKKTSLEAENLAKKHNVDGILGIIYSNLSLYYSDIETNYAKGLYYGKLSLELKKKTTNKNLSFTYNNIAHTYILKKDYREAIQYLDSALPKSNGILKSYIYNNYKKAYTGLKDFKSALYFSELKEEINDSLHAKKEKEKITEITAKYESDKKEQQINLLNAKSELQSSKIKNQTNLLFGGIITFFLLGTLLFLWFKNQKTKQSLQKASLQNKLLQTQLNPHFLFHSLNNIQTFIYNNENKASLDYLSNYSKLMRSIFENSSKDFITIEEDFLAMKAYLHLQKSNFQNNVEFSIETSNDILDYLVPPMLIQPFIENALQHGIKTVENGKISVNYYNNIDSIRVIISDNGKGMKNKTNNHLLEKHSSTEVINERIKNLQNTYNYKIQLDIQSNTNGTRVSLTLPKKSY</sequence>
<dbReference type="RefSeq" id="WP_132793794.1">
    <property type="nucleotide sequence ID" value="NZ_SLXM01000002.1"/>
</dbReference>
<feature type="repeat" description="TPR" evidence="1">
    <location>
        <begin position="105"/>
        <end position="138"/>
    </location>
</feature>
<dbReference type="Pfam" id="PF06580">
    <property type="entry name" value="His_kinase"/>
    <property type="match status" value="1"/>
</dbReference>
<feature type="domain" description="Signal transduction histidine kinase internal region" evidence="3">
    <location>
        <begin position="411"/>
        <end position="489"/>
    </location>
</feature>